<dbReference type="Proteomes" id="UP001296706">
    <property type="component" value="Unassembled WGS sequence"/>
</dbReference>
<dbReference type="Gene3D" id="3.30.43.10">
    <property type="entry name" value="Uridine Diphospho-n-acetylenolpyruvylglucosamine Reductase, domain 2"/>
    <property type="match status" value="1"/>
</dbReference>
<evidence type="ECO:0000313" key="3">
    <source>
        <dbReference type="EMBL" id="NMH79252.1"/>
    </source>
</evidence>
<dbReference type="SUPFAM" id="SSF56176">
    <property type="entry name" value="FAD-binding/transporter-associated domain-like"/>
    <property type="match status" value="1"/>
</dbReference>
<evidence type="ECO:0000256" key="1">
    <source>
        <dbReference type="ARBA" id="ARBA00023002"/>
    </source>
</evidence>
<keyword evidence="4" id="KW-1185">Reference proteome</keyword>
<name>A0ABX1RGV9_9PSEU</name>
<dbReference type="Gene3D" id="3.30.70.2520">
    <property type="match status" value="1"/>
</dbReference>
<accession>A0ABX1RGV9</accession>
<gene>
    <name evidence="3" type="ORF">HF577_19425</name>
</gene>
<evidence type="ECO:0000313" key="4">
    <source>
        <dbReference type="Proteomes" id="UP001296706"/>
    </source>
</evidence>
<dbReference type="InterPro" id="IPR016171">
    <property type="entry name" value="Vanillyl_alc_oxidase_C-sub2"/>
</dbReference>
<reference evidence="3 4" key="1">
    <citation type="submission" date="2020-04" db="EMBL/GenBank/DDBJ databases">
        <authorList>
            <person name="Klaysubun C."/>
            <person name="Duangmal K."/>
            <person name="Lipun K."/>
        </authorList>
    </citation>
    <scope>NUCLEOTIDE SEQUENCE [LARGE SCALE GENOMIC DNA]</scope>
    <source>
        <strain evidence="3 4">JCM 11839</strain>
    </source>
</reference>
<dbReference type="Gene3D" id="1.10.45.10">
    <property type="entry name" value="Vanillyl-alcohol Oxidase, Chain A, domain 4"/>
    <property type="match status" value="1"/>
</dbReference>
<dbReference type="InterPro" id="IPR016169">
    <property type="entry name" value="FAD-bd_PCMH_sub2"/>
</dbReference>
<dbReference type="PIRSF" id="PIRSF000136">
    <property type="entry name" value="LGO_GLO"/>
    <property type="match status" value="1"/>
</dbReference>
<dbReference type="PROSITE" id="PS51387">
    <property type="entry name" value="FAD_PCMH"/>
    <property type="match status" value="1"/>
</dbReference>
<dbReference type="InterPro" id="IPR007173">
    <property type="entry name" value="ALO_C"/>
</dbReference>
<organism evidence="3 4">
    <name type="scientific">Pseudonocardia xinjiangensis</name>
    <dbReference type="NCBI Taxonomy" id="75289"/>
    <lineage>
        <taxon>Bacteria</taxon>
        <taxon>Bacillati</taxon>
        <taxon>Actinomycetota</taxon>
        <taxon>Actinomycetes</taxon>
        <taxon>Pseudonocardiales</taxon>
        <taxon>Pseudonocardiaceae</taxon>
        <taxon>Pseudonocardia</taxon>
    </lineage>
</organism>
<dbReference type="InterPro" id="IPR010031">
    <property type="entry name" value="FAD_lactone_oxidase-like"/>
</dbReference>
<dbReference type="Gene3D" id="3.30.70.2530">
    <property type="match status" value="1"/>
</dbReference>
<dbReference type="Pfam" id="PF01565">
    <property type="entry name" value="FAD_binding_4"/>
    <property type="match status" value="1"/>
</dbReference>
<sequence length="415" mass="44724">MGTAATVTNWAGNIVFRARRFHRPDSVAELQELVAGSERIRAVGTGHSFSPIADTTADQVSLAGLPPITAIDPDAATVTVSAGLRYGEVTGLLHEAGFALPNLGSLPHISIAGACSTGTHGSGVGNGALATAVSAVELVGADGELRTVRRGDVDFPGSVVALGGLGIVTALTLDLRPTFGMRQWVYEGLRGFDDVEEALASAYSVSLFTYWTGPEFDQVWVKQRDTEPEPPARWLGATRADGPRHMVRGVDPVHCTAQLGEPGPWHERLPHFRLEFTPSSGDELQSEYLIPRAALVDALHALDRIRDTIAPVLQVCEVRSIAADDLWLSLAHDRDSHALHFTWIADTNAVLPVVAAVEAALEPFAARPHWGKVFTTGPEAVRALWPRLPDVERLLRRHDPAGKFRNDMLDHYLPG</sequence>
<dbReference type="Gene3D" id="3.30.465.10">
    <property type="match status" value="1"/>
</dbReference>
<dbReference type="InterPro" id="IPR036318">
    <property type="entry name" value="FAD-bd_PCMH-like_sf"/>
</dbReference>
<dbReference type="RefSeq" id="WP_169397320.1">
    <property type="nucleotide sequence ID" value="NZ_BAAAJH010000026.1"/>
</dbReference>
<dbReference type="EMBL" id="JAAXKY010000063">
    <property type="protein sequence ID" value="NMH79252.1"/>
    <property type="molecule type" value="Genomic_DNA"/>
</dbReference>
<dbReference type="Pfam" id="PF04030">
    <property type="entry name" value="ALO"/>
    <property type="match status" value="1"/>
</dbReference>
<evidence type="ECO:0000259" key="2">
    <source>
        <dbReference type="PROSITE" id="PS51387"/>
    </source>
</evidence>
<comment type="caution">
    <text evidence="3">The sequence shown here is derived from an EMBL/GenBank/DDBJ whole genome shotgun (WGS) entry which is preliminary data.</text>
</comment>
<proteinExistence type="predicted"/>
<dbReference type="PANTHER" id="PTHR43762">
    <property type="entry name" value="L-GULONOLACTONE OXIDASE"/>
    <property type="match status" value="1"/>
</dbReference>
<dbReference type="InterPro" id="IPR016166">
    <property type="entry name" value="FAD-bd_PCMH"/>
</dbReference>
<keyword evidence="1" id="KW-0560">Oxidoreductase</keyword>
<dbReference type="InterPro" id="IPR016167">
    <property type="entry name" value="FAD-bd_PCMH_sub1"/>
</dbReference>
<protein>
    <submittedName>
        <fullName evidence="3">FAD-binding protein</fullName>
    </submittedName>
</protein>
<feature type="domain" description="FAD-binding PCMH-type" evidence="2">
    <location>
        <begin position="14"/>
        <end position="178"/>
    </location>
</feature>
<dbReference type="InterPro" id="IPR006094">
    <property type="entry name" value="Oxid_FAD_bind_N"/>
</dbReference>
<dbReference type="PANTHER" id="PTHR43762:SF1">
    <property type="entry name" value="D-ARABINONO-1,4-LACTONE OXIDASE"/>
    <property type="match status" value="1"/>
</dbReference>